<feature type="signal peptide" evidence="1">
    <location>
        <begin position="1"/>
        <end position="22"/>
    </location>
</feature>
<evidence type="ECO:0000313" key="3">
    <source>
        <dbReference type="Proteomes" id="UP000327039"/>
    </source>
</evidence>
<dbReference type="EMBL" id="VYRZ01000003">
    <property type="protein sequence ID" value="KAA9084992.1"/>
    <property type="molecule type" value="Genomic_DNA"/>
</dbReference>
<keyword evidence="3" id="KW-1185">Reference proteome</keyword>
<accession>A0A5J5INI3</accession>
<name>A0A5J5INI3_9MICO</name>
<reference evidence="3" key="1">
    <citation type="submission" date="2019-09" db="EMBL/GenBank/DDBJ databases">
        <title>Mumia zhuanghuii sp. nov. isolated from the intestinal contents of plateau pika (Ochotona curzoniae) in the Qinghai-Tibet plateau of China.</title>
        <authorList>
            <person name="Tian Z."/>
        </authorList>
    </citation>
    <scope>NUCLEOTIDE SEQUENCE [LARGE SCALE GENOMIC DNA]</scope>
    <source>
        <strain evidence="3">DSM 25564</strain>
    </source>
</reference>
<dbReference type="AlphaFoldDB" id="A0A5J5INI3"/>
<proteinExistence type="predicted"/>
<comment type="caution">
    <text evidence="2">The sequence shown here is derived from an EMBL/GenBank/DDBJ whole genome shotgun (WGS) entry which is preliminary data.</text>
</comment>
<sequence length="145" mass="14539">MNRRLTVLTLTAAAMLALSACSGDPNGGASGDGGSSDQTVAEACTQVNDVMTEATAGLQDIDPSDPAGAASALRTISDGMGDAAASVTNAEVSDILPDLQTAFSSAADTMEAVAGGETERAAELNDSISDVQTSFQRFTELCGTE</sequence>
<organism evidence="2 3">
    <name type="scientific">Microbacterium radiodurans</name>
    <dbReference type="NCBI Taxonomy" id="661398"/>
    <lineage>
        <taxon>Bacteria</taxon>
        <taxon>Bacillati</taxon>
        <taxon>Actinomycetota</taxon>
        <taxon>Actinomycetes</taxon>
        <taxon>Micrococcales</taxon>
        <taxon>Microbacteriaceae</taxon>
        <taxon>Microbacterium</taxon>
    </lineage>
</organism>
<dbReference type="PROSITE" id="PS51257">
    <property type="entry name" value="PROKAR_LIPOPROTEIN"/>
    <property type="match status" value="1"/>
</dbReference>
<evidence type="ECO:0000313" key="2">
    <source>
        <dbReference type="EMBL" id="KAA9084992.1"/>
    </source>
</evidence>
<dbReference type="RefSeq" id="WP_150419702.1">
    <property type="nucleotide sequence ID" value="NZ_VYRZ01000003.1"/>
</dbReference>
<dbReference type="Proteomes" id="UP000327039">
    <property type="component" value="Unassembled WGS sequence"/>
</dbReference>
<dbReference type="OrthoDB" id="5074194at2"/>
<protein>
    <submittedName>
        <fullName evidence="2">Uncharacterized protein</fullName>
    </submittedName>
</protein>
<feature type="chain" id="PRO_5039100328" evidence="1">
    <location>
        <begin position="23"/>
        <end position="145"/>
    </location>
</feature>
<evidence type="ECO:0000256" key="1">
    <source>
        <dbReference type="SAM" id="SignalP"/>
    </source>
</evidence>
<gene>
    <name evidence="2" type="ORF">F6B42_10780</name>
</gene>
<keyword evidence="1" id="KW-0732">Signal</keyword>